<evidence type="ECO:0000313" key="9">
    <source>
        <dbReference type="Proteomes" id="UP000886847"/>
    </source>
</evidence>
<dbReference type="PANTHER" id="PTHR30287">
    <property type="entry name" value="MEMBRANE COMPONENT OF PREDICTED ABC SUPERFAMILY METABOLITE UPTAKE TRANSPORTER"/>
    <property type="match status" value="1"/>
</dbReference>
<protein>
    <submittedName>
        <fullName evidence="8">ABC transporter permease</fullName>
    </submittedName>
</protein>
<accession>A0A9D1W115</accession>
<dbReference type="AlphaFoldDB" id="A0A9D1W115"/>
<dbReference type="EMBL" id="DXEW01000025">
    <property type="protein sequence ID" value="HIX50568.1"/>
    <property type="molecule type" value="Genomic_DNA"/>
</dbReference>
<proteinExistence type="predicted"/>
<dbReference type="InterPro" id="IPR003838">
    <property type="entry name" value="ABC3_permease_C"/>
</dbReference>
<keyword evidence="3 6" id="KW-0812">Transmembrane</keyword>
<dbReference type="PANTHER" id="PTHR30287:SF1">
    <property type="entry name" value="INNER MEMBRANE PROTEIN"/>
    <property type="match status" value="1"/>
</dbReference>
<keyword evidence="2" id="KW-1003">Cell membrane</keyword>
<evidence type="ECO:0000256" key="3">
    <source>
        <dbReference type="ARBA" id="ARBA00022692"/>
    </source>
</evidence>
<evidence type="ECO:0000256" key="1">
    <source>
        <dbReference type="ARBA" id="ARBA00004651"/>
    </source>
</evidence>
<dbReference type="Pfam" id="PF02687">
    <property type="entry name" value="FtsX"/>
    <property type="match status" value="2"/>
</dbReference>
<evidence type="ECO:0000256" key="4">
    <source>
        <dbReference type="ARBA" id="ARBA00022989"/>
    </source>
</evidence>
<comment type="subcellular location">
    <subcellularLocation>
        <location evidence="1">Cell membrane</location>
        <topology evidence="1">Multi-pass membrane protein</topology>
    </subcellularLocation>
</comment>
<evidence type="ECO:0000256" key="6">
    <source>
        <dbReference type="SAM" id="Phobius"/>
    </source>
</evidence>
<gene>
    <name evidence="8" type="ORF">H9851_04735</name>
</gene>
<feature type="domain" description="ABC3 transporter permease C-terminal" evidence="7">
    <location>
        <begin position="337"/>
        <end position="456"/>
    </location>
</feature>
<feature type="domain" description="ABC3 transporter permease C-terminal" evidence="7">
    <location>
        <begin position="750"/>
        <end position="865"/>
    </location>
</feature>
<reference evidence="8" key="2">
    <citation type="submission" date="2021-04" db="EMBL/GenBank/DDBJ databases">
        <authorList>
            <person name="Gilroy R."/>
        </authorList>
    </citation>
    <scope>NUCLEOTIDE SEQUENCE</scope>
    <source>
        <strain evidence="8">2189</strain>
    </source>
</reference>
<evidence type="ECO:0000256" key="5">
    <source>
        <dbReference type="ARBA" id="ARBA00023136"/>
    </source>
</evidence>
<sequence length="875" mass="95508">MKKFSKNIAKGFKTSFGRFIAIMAIIALGVGFLIGVIQATPDMKDTMSGYYIENDAYDVDVKATFGLTQENVDAIAALSGVERVTPVISTDVIASQGSNDRSARLVGIENFADGGYLNKLQLLEGEWPRQAGEVVAVHGSAVFDEVEVGDTFRLKTATGTYQDVYAVDSVTVVGIVSSPDYYYGDGREVSAVGSGVVGTVLFGEADQLYDLQKSTLFSSLNNEAVTGLLGYEGTIEIKYTDCWVLFAGAEEHERFTDSYQNFVADRLEELEAIEGEQLQPFTDLIAAAEEKGFGSALSNMGISADAVDWLFLDRESTNVSYVSFDMNVEKVQDIAGVFPIFFIVVAALVALTSMTRMVEEDRMQIGTFKALGYGKRRIISKYLIYCCLASLIGSVLGSLIGFSLLPSIFWRAYGTQYTLPALRLGFSPWFVLAVLVIVLAGTVIVTWAACYRSLKERPSVLMQPKAPKAGKRILLERVGFLWKPLKFKWKATIRNIFRYKKNMLLTIISVMGCTALILTGFGLNDSICAVSDKQFGDILRYDATVSYTGDLSASGNSALLDFIGGDGSHLSVYTQNGQLIMGSGENRSSESVDLYVVEDADAFAPFVSLREREKSAIIDIEEVEGIVLSENIANVYGIEPGDELRYRSGGETRTVTVGAVCENYTGNNVYISAEEYLQVFDAESLPAHNIILVKTDVSPDDEEEVRAILEGNTADEIADAVNVSAVEFVQTTADTFSGLESTMGMIIAVLVISAGALAAIVLYNLTNINIDERRREIATLRVLGYRRAEVAGYIYRESAILTLAGALLGLGLGFLLHLFIIGRVDSVTMMLGRVIAGWSYLWAFLLTVVFAVIVYAFMLIKLNKIDMAESLKSNE</sequence>
<keyword evidence="5 6" id="KW-0472">Membrane</keyword>
<keyword evidence="4 6" id="KW-1133">Transmembrane helix</keyword>
<feature type="transmembrane region" description="Helical" evidence="6">
    <location>
        <begin position="429"/>
        <end position="451"/>
    </location>
</feature>
<feature type="transmembrane region" description="Helical" evidence="6">
    <location>
        <begin position="743"/>
        <end position="765"/>
    </location>
</feature>
<dbReference type="InterPro" id="IPR038766">
    <property type="entry name" value="Membrane_comp_ABC_pdt"/>
</dbReference>
<feature type="transmembrane region" description="Helical" evidence="6">
    <location>
        <begin position="503"/>
        <end position="523"/>
    </location>
</feature>
<comment type="caution">
    <text evidence="8">The sequence shown here is derived from an EMBL/GenBank/DDBJ whole genome shotgun (WGS) entry which is preliminary data.</text>
</comment>
<dbReference type="Proteomes" id="UP000886847">
    <property type="component" value="Unassembled WGS sequence"/>
</dbReference>
<dbReference type="GO" id="GO:0005886">
    <property type="term" value="C:plasma membrane"/>
    <property type="evidence" value="ECO:0007669"/>
    <property type="project" value="UniProtKB-SubCell"/>
</dbReference>
<reference evidence="8" key="1">
    <citation type="journal article" date="2021" name="PeerJ">
        <title>Extensive microbial diversity within the chicken gut microbiome revealed by metagenomics and culture.</title>
        <authorList>
            <person name="Gilroy R."/>
            <person name="Ravi A."/>
            <person name="Getino M."/>
            <person name="Pursley I."/>
            <person name="Horton D.L."/>
            <person name="Alikhan N.F."/>
            <person name="Baker D."/>
            <person name="Gharbi K."/>
            <person name="Hall N."/>
            <person name="Watson M."/>
            <person name="Adriaenssens E.M."/>
            <person name="Foster-Nyarko E."/>
            <person name="Jarju S."/>
            <person name="Secka A."/>
            <person name="Antonio M."/>
            <person name="Oren A."/>
            <person name="Chaudhuri R.R."/>
            <person name="La Ragione R."/>
            <person name="Hildebrand F."/>
            <person name="Pallen M.J."/>
        </authorList>
    </citation>
    <scope>NUCLEOTIDE SEQUENCE</scope>
    <source>
        <strain evidence="8">2189</strain>
    </source>
</reference>
<evidence type="ECO:0000256" key="2">
    <source>
        <dbReference type="ARBA" id="ARBA00022475"/>
    </source>
</evidence>
<organism evidence="8 9">
    <name type="scientific">Candidatus Borkfalkia faecavium</name>
    <dbReference type="NCBI Taxonomy" id="2838508"/>
    <lineage>
        <taxon>Bacteria</taxon>
        <taxon>Bacillati</taxon>
        <taxon>Bacillota</taxon>
        <taxon>Clostridia</taxon>
        <taxon>Christensenellales</taxon>
        <taxon>Christensenellaceae</taxon>
        <taxon>Candidatus Borkfalkia</taxon>
    </lineage>
</organism>
<evidence type="ECO:0000259" key="7">
    <source>
        <dbReference type="Pfam" id="PF02687"/>
    </source>
</evidence>
<feature type="transmembrane region" description="Helical" evidence="6">
    <location>
        <begin position="382"/>
        <end position="409"/>
    </location>
</feature>
<feature type="transmembrane region" description="Helical" evidence="6">
    <location>
        <begin position="840"/>
        <end position="860"/>
    </location>
</feature>
<feature type="transmembrane region" description="Helical" evidence="6">
    <location>
        <begin position="334"/>
        <end position="354"/>
    </location>
</feature>
<feature type="transmembrane region" description="Helical" evidence="6">
    <location>
        <begin position="799"/>
        <end position="820"/>
    </location>
</feature>
<evidence type="ECO:0000313" key="8">
    <source>
        <dbReference type="EMBL" id="HIX50568.1"/>
    </source>
</evidence>
<feature type="transmembrane region" description="Helical" evidence="6">
    <location>
        <begin position="20"/>
        <end position="39"/>
    </location>
</feature>
<name>A0A9D1W115_9FIRM</name>